<evidence type="ECO:0000256" key="6">
    <source>
        <dbReference type="ARBA" id="ARBA00022989"/>
    </source>
</evidence>
<feature type="domain" description="Cation/H+ exchanger transmembrane" evidence="10">
    <location>
        <begin position="7"/>
        <end position="346"/>
    </location>
</feature>
<dbReference type="Pfam" id="PF02254">
    <property type="entry name" value="TrkA_N"/>
    <property type="match status" value="1"/>
</dbReference>
<reference evidence="12 13" key="1">
    <citation type="submission" date="2024-03" db="EMBL/GenBank/DDBJ databases">
        <title>Community enrichment and isolation of bacterial strains for fucoidan degradation.</title>
        <authorList>
            <person name="Sichert A."/>
        </authorList>
    </citation>
    <scope>NUCLEOTIDE SEQUENCE [LARGE SCALE GENOMIC DNA]</scope>
    <source>
        <strain evidence="12 13">AS12</strain>
    </source>
</reference>
<comment type="similarity">
    <text evidence="2">Belongs to the monovalent cation:proton antiporter 2 (CPA2) transporter (TC 2.A.37) family.</text>
</comment>
<feature type="domain" description="RCK N-terminal" evidence="11">
    <location>
        <begin position="387"/>
        <end position="502"/>
    </location>
</feature>
<feature type="transmembrane region" description="Helical" evidence="9">
    <location>
        <begin position="144"/>
        <end position="163"/>
    </location>
</feature>
<feature type="transmembrane region" description="Helical" evidence="9">
    <location>
        <begin position="83"/>
        <end position="105"/>
    </location>
</feature>
<dbReference type="PANTHER" id="PTHR42751">
    <property type="entry name" value="SODIUM/HYDROGEN EXCHANGER FAMILY/TRKA DOMAIN PROTEIN"/>
    <property type="match status" value="1"/>
</dbReference>
<evidence type="ECO:0000256" key="5">
    <source>
        <dbReference type="ARBA" id="ARBA00022692"/>
    </source>
</evidence>
<feature type="transmembrane region" description="Helical" evidence="9">
    <location>
        <begin position="329"/>
        <end position="351"/>
    </location>
</feature>
<comment type="subcellular location">
    <subcellularLocation>
        <location evidence="1">Membrane</location>
        <topology evidence="1">Multi-pass membrane protein</topology>
    </subcellularLocation>
</comment>
<dbReference type="Gene3D" id="3.40.50.720">
    <property type="entry name" value="NAD(P)-binding Rossmann-like Domain"/>
    <property type="match status" value="1"/>
</dbReference>
<dbReference type="Pfam" id="PF00999">
    <property type="entry name" value="Na_H_Exchanger"/>
    <property type="match status" value="1"/>
</dbReference>
<keyword evidence="4" id="KW-0050">Antiport</keyword>
<keyword evidence="3" id="KW-0813">Transport</keyword>
<dbReference type="SUPFAM" id="SSF51735">
    <property type="entry name" value="NAD(P)-binding Rossmann-fold domains"/>
    <property type="match status" value="1"/>
</dbReference>
<evidence type="ECO:0000256" key="1">
    <source>
        <dbReference type="ARBA" id="ARBA00004141"/>
    </source>
</evidence>
<gene>
    <name evidence="12" type="ORF">WNY77_17420</name>
</gene>
<keyword evidence="6 9" id="KW-1133">Transmembrane helix</keyword>
<evidence type="ECO:0000259" key="11">
    <source>
        <dbReference type="Pfam" id="PF02254"/>
    </source>
</evidence>
<feature type="transmembrane region" description="Helical" evidence="9">
    <location>
        <begin position="301"/>
        <end position="323"/>
    </location>
</feature>
<feature type="transmembrane region" description="Helical" evidence="9">
    <location>
        <begin position="270"/>
        <end position="289"/>
    </location>
</feature>
<dbReference type="Proteomes" id="UP001461163">
    <property type="component" value="Unassembled WGS sequence"/>
</dbReference>
<evidence type="ECO:0000313" key="13">
    <source>
        <dbReference type="Proteomes" id="UP001461163"/>
    </source>
</evidence>
<keyword evidence="8 9" id="KW-0472">Membrane</keyword>
<dbReference type="RefSeq" id="WP_342882430.1">
    <property type="nucleotide sequence ID" value="NZ_JBBMQS010000011.1"/>
</dbReference>
<feature type="transmembrane region" description="Helical" evidence="9">
    <location>
        <begin position="245"/>
        <end position="264"/>
    </location>
</feature>
<feature type="transmembrane region" description="Helical" evidence="9">
    <location>
        <begin position="111"/>
        <end position="132"/>
    </location>
</feature>
<proteinExistence type="inferred from homology"/>
<organism evidence="12 13">
    <name type="scientific">Paraglaciecola mesophila</name>
    <dbReference type="NCBI Taxonomy" id="197222"/>
    <lineage>
        <taxon>Bacteria</taxon>
        <taxon>Pseudomonadati</taxon>
        <taxon>Pseudomonadota</taxon>
        <taxon>Gammaproteobacteria</taxon>
        <taxon>Alteromonadales</taxon>
        <taxon>Alteromonadaceae</taxon>
        <taxon>Paraglaciecola</taxon>
    </lineage>
</organism>
<evidence type="ECO:0000256" key="3">
    <source>
        <dbReference type="ARBA" id="ARBA00022448"/>
    </source>
</evidence>
<comment type="caution">
    <text evidence="12">The sequence shown here is derived from an EMBL/GenBank/DDBJ whole genome shotgun (WGS) entry which is preliminary data.</text>
</comment>
<evidence type="ECO:0000256" key="8">
    <source>
        <dbReference type="ARBA" id="ARBA00023136"/>
    </source>
</evidence>
<dbReference type="Gene3D" id="1.20.1530.20">
    <property type="match status" value="1"/>
</dbReference>
<dbReference type="InterPro" id="IPR038770">
    <property type="entry name" value="Na+/solute_symporter_sf"/>
</dbReference>
<evidence type="ECO:0000313" key="12">
    <source>
        <dbReference type="EMBL" id="MEM5499195.1"/>
    </source>
</evidence>
<evidence type="ECO:0000256" key="4">
    <source>
        <dbReference type="ARBA" id="ARBA00022449"/>
    </source>
</evidence>
<accession>A0ABU9SZ99</accession>
<sequence length="532" mass="58516">MELMWLLFAFVGGLSMKQLGLPPLIGFLSAGFLLNYFGFESSENLQSLADLGITLMLFTIGLKLNVRDLLKPEVWVASAQHMVIWVLLVTGVIYGVTYLGLSYFAEMTLQQAALLAFALSFSSTVCVVKILEESGEIKTRHGKIAIGVLVMQDIFAVLFLVFAAGKTPTLWAFALFALWFARPLLYRLINSAGHGELLPLTGFLFALGGYYIFDLVGVKGDLGALILGMLIAPHAKAAELNKSLLSFKDLFLVGFFLSIGLIALPDLEMVMIALLLCVLVPFKFLLFFVTFVQFKLRARTAYLSGLVLSNFSEFGLIVAALAVSSGWLTPQWLVIVALAVSFSFVFTSLRYKSAHSQYLKLKDTLRQYESNIRLKEDIYQQPEGASVLLIGMGRVGKGAYGALRPSLGDELCGVDADPQRVRKLQEDGLKVIVGDGEDADMWENVDTTDIKLILLALPSVDDTTHITQQLRVAKYQGKIAAIARYDDEVEKLMSTGTDYVFNMFTEAGAGLAEESLRMLSAEGEYQMTNAQL</sequence>
<keyword evidence="5 9" id="KW-0812">Transmembrane</keyword>
<dbReference type="InterPro" id="IPR006153">
    <property type="entry name" value="Cation/H_exchanger_TM"/>
</dbReference>
<evidence type="ECO:0000259" key="10">
    <source>
        <dbReference type="Pfam" id="PF00999"/>
    </source>
</evidence>
<protein>
    <submittedName>
        <fullName evidence="12">Cation:proton antiporter family protein</fullName>
    </submittedName>
</protein>
<evidence type="ECO:0000256" key="2">
    <source>
        <dbReference type="ARBA" id="ARBA00005551"/>
    </source>
</evidence>
<dbReference type="PANTHER" id="PTHR42751:SF1">
    <property type="entry name" value="CATION_PROTON ANTIPORTER YBAL-RELATED"/>
    <property type="match status" value="1"/>
</dbReference>
<name>A0ABU9SZ99_9ALTE</name>
<feature type="transmembrane region" description="Helical" evidence="9">
    <location>
        <begin position="169"/>
        <end position="185"/>
    </location>
</feature>
<keyword evidence="13" id="KW-1185">Reference proteome</keyword>
<keyword evidence="7" id="KW-0406">Ion transport</keyword>
<dbReference type="EMBL" id="JBBMQS010000011">
    <property type="protein sequence ID" value="MEM5499195.1"/>
    <property type="molecule type" value="Genomic_DNA"/>
</dbReference>
<dbReference type="InterPro" id="IPR036291">
    <property type="entry name" value="NAD(P)-bd_dom_sf"/>
</dbReference>
<dbReference type="InterPro" id="IPR003148">
    <property type="entry name" value="RCK_N"/>
</dbReference>
<evidence type="ECO:0000256" key="7">
    <source>
        <dbReference type="ARBA" id="ARBA00023065"/>
    </source>
</evidence>
<evidence type="ECO:0000256" key="9">
    <source>
        <dbReference type="SAM" id="Phobius"/>
    </source>
</evidence>